<evidence type="ECO:0000256" key="1">
    <source>
        <dbReference type="ARBA" id="ARBA00004141"/>
    </source>
</evidence>
<keyword evidence="4 5" id="KW-0472">Membrane</keyword>
<comment type="caution">
    <text evidence="7">The sequence shown here is derived from an EMBL/GenBank/DDBJ whole genome shotgun (WGS) entry which is preliminary data.</text>
</comment>
<keyword evidence="8" id="KW-1185">Reference proteome</keyword>
<dbReference type="Pfam" id="PF00916">
    <property type="entry name" value="Sulfate_transp"/>
    <property type="match status" value="1"/>
</dbReference>
<dbReference type="PROSITE" id="PS50801">
    <property type="entry name" value="STAS"/>
    <property type="match status" value="1"/>
</dbReference>
<evidence type="ECO:0000259" key="6">
    <source>
        <dbReference type="PROSITE" id="PS50801"/>
    </source>
</evidence>
<gene>
    <name evidence="7" type="ORF">DGYR_LOCUS11219</name>
</gene>
<dbReference type="GO" id="GO:0055085">
    <property type="term" value="P:transmembrane transport"/>
    <property type="evidence" value="ECO:0007669"/>
    <property type="project" value="InterPro"/>
</dbReference>
<dbReference type="InterPro" id="IPR036513">
    <property type="entry name" value="STAS_dom_sf"/>
</dbReference>
<dbReference type="Proteomes" id="UP000549394">
    <property type="component" value="Unassembled WGS sequence"/>
</dbReference>
<dbReference type="OrthoDB" id="288203at2759"/>
<dbReference type="SUPFAM" id="SSF52091">
    <property type="entry name" value="SpoIIaa-like"/>
    <property type="match status" value="1"/>
</dbReference>
<dbReference type="InterPro" id="IPR001902">
    <property type="entry name" value="SLC26A/SulP_fam"/>
</dbReference>
<evidence type="ECO:0000313" key="8">
    <source>
        <dbReference type="Proteomes" id="UP000549394"/>
    </source>
</evidence>
<feature type="transmembrane region" description="Helical" evidence="5">
    <location>
        <begin position="148"/>
        <end position="167"/>
    </location>
</feature>
<proteinExistence type="predicted"/>
<evidence type="ECO:0000256" key="2">
    <source>
        <dbReference type="ARBA" id="ARBA00022692"/>
    </source>
</evidence>
<evidence type="ECO:0000256" key="4">
    <source>
        <dbReference type="ARBA" id="ARBA00023136"/>
    </source>
</evidence>
<evidence type="ECO:0000256" key="3">
    <source>
        <dbReference type="ARBA" id="ARBA00022989"/>
    </source>
</evidence>
<dbReference type="GO" id="GO:0016020">
    <property type="term" value="C:membrane"/>
    <property type="evidence" value="ECO:0007669"/>
    <property type="project" value="UniProtKB-SubCell"/>
</dbReference>
<dbReference type="Pfam" id="PF01740">
    <property type="entry name" value="STAS"/>
    <property type="match status" value="1"/>
</dbReference>
<dbReference type="EMBL" id="CAJFCJ010000019">
    <property type="protein sequence ID" value="CAD5123547.1"/>
    <property type="molecule type" value="Genomic_DNA"/>
</dbReference>
<dbReference type="InterPro" id="IPR002645">
    <property type="entry name" value="STAS_dom"/>
</dbReference>
<evidence type="ECO:0000256" key="5">
    <source>
        <dbReference type="SAM" id="Phobius"/>
    </source>
</evidence>
<protein>
    <submittedName>
        <fullName evidence="7">DgyrCDS11886</fullName>
    </submittedName>
</protein>
<feature type="transmembrane region" description="Helical" evidence="5">
    <location>
        <begin position="206"/>
        <end position="224"/>
    </location>
</feature>
<dbReference type="Gene3D" id="3.30.750.24">
    <property type="entry name" value="STAS domain"/>
    <property type="match status" value="1"/>
</dbReference>
<dbReference type="CDD" id="cd07042">
    <property type="entry name" value="STAS_SulP_like_sulfate_transporter"/>
    <property type="match status" value="1"/>
</dbReference>
<feature type="transmembrane region" description="Helical" evidence="5">
    <location>
        <begin position="43"/>
        <end position="66"/>
    </location>
</feature>
<name>A0A7I8W4T0_9ANNE</name>
<dbReference type="NCBIfam" id="TIGR00815">
    <property type="entry name" value="sulP"/>
    <property type="match status" value="1"/>
</dbReference>
<comment type="subcellular location">
    <subcellularLocation>
        <location evidence="1">Membrane</location>
        <topology evidence="1">Multi-pass membrane protein</topology>
    </subcellularLocation>
</comment>
<feature type="transmembrane region" description="Helical" evidence="5">
    <location>
        <begin position="119"/>
        <end position="136"/>
    </location>
</feature>
<evidence type="ECO:0000313" key="7">
    <source>
        <dbReference type="EMBL" id="CAD5123547.1"/>
    </source>
</evidence>
<dbReference type="InterPro" id="IPR011547">
    <property type="entry name" value="SLC26A/SulP_dom"/>
</dbReference>
<feature type="transmembrane region" description="Helical" evidence="5">
    <location>
        <begin position="274"/>
        <end position="294"/>
    </location>
</feature>
<keyword evidence="3 5" id="KW-1133">Transmembrane helix</keyword>
<feature type="domain" description="STAS" evidence="6">
    <location>
        <begin position="388"/>
        <end position="547"/>
    </location>
</feature>
<dbReference type="PANTHER" id="PTHR11814">
    <property type="entry name" value="SULFATE TRANSPORTER"/>
    <property type="match status" value="1"/>
</dbReference>
<keyword evidence="2 5" id="KW-0812">Transmembrane</keyword>
<feature type="transmembrane region" description="Helical" evidence="5">
    <location>
        <begin position="330"/>
        <end position="363"/>
    </location>
</feature>
<dbReference type="AlphaFoldDB" id="A0A7I8W4T0"/>
<organism evidence="7 8">
    <name type="scientific">Dimorphilus gyrociliatus</name>
    <dbReference type="NCBI Taxonomy" id="2664684"/>
    <lineage>
        <taxon>Eukaryota</taxon>
        <taxon>Metazoa</taxon>
        <taxon>Spiralia</taxon>
        <taxon>Lophotrochozoa</taxon>
        <taxon>Annelida</taxon>
        <taxon>Polychaeta</taxon>
        <taxon>Polychaeta incertae sedis</taxon>
        <taxon>Dinophilidae</taxon>
        <taxon>Dimorphilus</taxon>
    </lineage>
</organism>
<accession>A0A7I8W4T0</accession>
<feature type="transmembrane region" description="Helical" evidence="5">
    <location>
        <begin position="300"/>
        <end position="318"/>
    </location>
</feature>
<reference evidence="7 8" key="1">
    <citation type="submission" date="2020-08" db="EMBL/GenBank/DDBJ databases">
        <authorList>
            <person name="Hejnol A."/>
        </authorList>
    </citation>
    <scope>NUCLEOTIDE SEQUENCE [LARGE SCALE GENOMIC DNA]</scope>
</reference>
<sequence>MVGSVVDKHYQSLINTDNNTTINDTNTITEAEDKAKISVATAVTLMAALMQLGMGFLRLGFLTIYLSDPLTRGFTTGAACHVFTSQIKHVFGIEVKRYSGPLKLIYTYIDLFKNIKSTHWLPVVISVISIIVLYVTKEYINPIVKKRIKAPLPVELFVVILGTVASSQGKFEVKHNLKVVGDIPEGFPKPSFPDTSLYSKVVGDSVAIAIVSFAISVSMVKLFAKKHDYEVDANQELVAYGISNSISSMFNCFLSSVSLSRSLVQEQVGGKTQLAGLFSCAIVLAVILKIGGLFEKLPNAVLASIILVALKGMFKQFLDLKKLWAISKYDFAIWLVVFLATVILDVDLGLAIGVGFSLLTVVFRTQRPYTAILGRLPGTDLYKDISVVKEKIVEVEGIKIFRYEASLYYANREHFVSKITTKTGVNARKLKIKQTKILKKIEAYEKAAKKKTEVEGNESEIIAELRNDLPKCDIHTIIVDCSTMGYIDSVGVSALGQVMSDYAEINVKVLLANCKAGIREMLHNAGFYERIDKKNIFLTIHDAVLWCLRDKPHEFTQVRRL</sequence>